<gene>
    <name evidence="6" type="ORF">Q8F55_003861</name>
</gene>
<evidence type="ECO:0000256" key="1">
    <source>
        <dbReference type="ARBA" id="ARBA00010605"/>
    </source>
</evidence>
<evidence type="ECO:0000313" key="6">
    <source>
        <dbReference type="EMBL" id="KAL1409862.1"/>
    </source>
</evidence>
<name>A0ABR3Q5Q4_9TREE</name>
<feature type="region of interest" description="Disordered" evidence="4">
    <location>
        <begin position="218"/>
        <end position="238"/>
    </location>
</feature>
<accession>A0ABR3Q5Q4</accession>
<protein>
    <recommendedName>
        <fullName evidence="5">Ribosomal protein L9 domain-containing protein</fullName>
    </recommendedName>
</protein>
<feature type="compositionally biased region" description="Low complexity" evidence="4">
    <location>
        <begin position="686"/>
        <end position="698"/>
    </location>
</feature>
<dbReference type="Pfam" id="PF11735">
    <property type="entry name" value="CAP59_mtransfer"/>
    <property type="match status" value="1"/>
</dbReference>
<dbReference type="InterPro" id="IPR020070">
    <property type="entry name" value="Ribosomal_bL9_N"/>
</dbReference>
<dbReference type="PANTHER" id="PTHR34144:SF2">
    <property type="entry name" value="CAPSULAR ASSOCIATED PROTEIN"/>
    <property type="match status" value="1"/>
</dbReference>
<evidence type="ECO:0000256" key="3">
    <source>
        <dbReference type="ARBA" id="ARBA00023274"/>
    </source>
</evidence>
<feature type="region of interest" description="Disordered" evidence="4">
    <location>
        <begin position="561"/>
        <end position="580"/>
    </location>
</feature>
<dbReference type="InterPro" id="IPR021047">
    <property type="entry name" value="Mannosyltransferase_CMT1"/>
</dbReference>
<feature type="domain" description="Ribosomal protein L9" evidence="5">
    <location>
        <begin position="35"/>
        <end position="72"/>
    </location>
</feature>
<evidence type="ECO:0000256" key="4">
    <source>
        <dbReference type="SAM" id="MobiDB-lite"/>
    </source>
</evidence>
<feature type="compositionally biased region" description="Basic residues" evidence="4">
    <location>
        <begin position="661"/>
        <end position="672"/>
    </location>
</feature>
<feature type="compositionally biased region" description="Basic and acidic residues" evidence="4">
    <location>
        <begin position="714"/>
        <end position="723"/>
    </location>
</feature>
<comment type="similarity">
    <text evidence="1">Belongs to the bacterial ribosomal protein bL9 family.</text>
</comment>
<feature type="region of interest" description="Disordered" evidence="4">
    <location>
        <begin position="739"/>
        <end position="768"/>
    </location>
</feature>
<dbReference type="PANTHER" id="PTHR34144">
    <property type="entry name" value="CHROMOSOME 8, WHOLE GENOME SHOTGUN SEQUENCE"/>
    <property type="match status" value="1"/>
</dbReference>
<dbReference type="Pfam" id="PF01281">
    <property type="entry name" value="Ribosomal_L9_N"/>
    <property type="match status" value="1"/>
</dbReference>
<evidence type="ECO:0000259" key="5">
    <source>
        <dbReference type="Pfam" id="PF01281"/>
    </source>
</evidence>
<proteinExistence type="inferred from homology"/>
<keyword evidence="2" id="KW-0689">Ribosomal protein</keyword>
<organism evidence="6 7">
    <name type="scientific">Vanrija albida</name>
    <dbReference type="NCBI Taxonomy" id="181172"/>
    <lineage>
        <taxon>Eukaryota</taxon>
        <taxon>Fungi</taxon>
        <taxon>Dikarya</taxon>
        <taxon>Basidiomycota</taxon>
        <taxon>Agaricomycotina</taxon>
        <taxon>Tremellomycetes</taxon>
        <taxon>Trichosporonales</taxon>
        <taxon>Trichosporonaceae</taxon>
        <taxon>Vanrija</taxon>
    </lineage>
</organism>
<dbReference type="GeneID" id="95984904"/>
<evidence type="ECO:0000256" key="2">
    <source>
        <dbReference type="ARBA" id="ARBA00022980"/>
    </source>
</evidence>
<dbReference type="Gene3D" id="3.40.5.10">
    <property type="entry name" value="Ribosomal protein L9, N-terminal domain"/>
    <property type="match status" value="1"/>
</dbReference>
<sequence>MLASTSRAALRGSLKARSAAFSTSAVSMKHTPVVVELLQDVEGLGYRFDRVEVAPGRMRHHLAPYRLARYIPWKKASERLEPFVSEMNRPSPSNIDLLNAPSGEAPEGYQPQEVIPTPAELLNALHLIPQTLTFERRTVSPTTPSLHGSLTLSDVLDRLALEHEISAKEVEVSWIDEEAGARMKELGTWAASVQLREFGREEVRIEVEVQRVVNIPSTSNADSRRRPRNAPPGAANVPNMPTFPLRGLRLNLTPAVQRLLIRGTLLITAIVLFRSVFFGGSKRGDSIQSHGVVERVFLQEKDLDVAKYPFLQSRIGRDAYPDLFDEEVTDGIWDFWARFQKPFIVGSETAREDTQVMKGVIDDLLQFNGWVAAKCQTLVRPFSQSVDDKYNDLANSDHLYYIALVVHSADHFLVDQLAIIVQLARRLGTHQIFVSMLDQGSTDATPTLSDLCEAVLTILGIAFRIRRIDPLTINYYPLEEAAVRNLVLEPLHELQQKRHIKFHRVIWLKGFTCPMDVLESLRVSEQNSAAMVCGMDWAEHNGFFIFSDRWRTRDIAGDLFRQARSSSKPEAGPPRDKVGTDRYAEHLPFQVFCCESGTHVVDPEQSYYRGIKYRASPNAQNLTAEVPTDPETPCMDSTQMWFCRDLWIDASRDTPTEGKGRRGSPRSGRRSGKRDQIVENIDPILAKADSGADAAAAGADKKRVDKPAPAAGNEHLERAERPADPVAAIKAAEQEDPAAQLANPIKEGQDKEEAADENSGTNIDAMDASIPEPEPIMQEEDMWLIPNSEYRPARILVNPRCLTTYGGVSHTQLALDLFGDRDRGLNSKGRYRVDDWAGAPDSFVCQEMRTTGGRTAPKSQRRVSFILQNELENYPN</sequence>
<dbReference type="InterPro" id="IPR009027">
    <property type="entry name" value="Ribosomal_bL9/RNase_H1_N"/>
</dbReference>
<dbReference type="Proteomes" id="UP001565368">
    <property type="component" value="Unassembled WGS sequence"/>
</dbReference>
<dbReference type="InterPro" id="IPR036935">
    <property type="entry name" value="Ribosomal_bL9_N_sf"/>
</dbReference>
<keyword evidence="3" id="KW-0687">Ribonucleoprotein</keyword>
<evidence type="ECO:0000313" key="7">
    <source>
        <dbReference type="Proteomes" id="UP001565368"/>
    </source>
</evidence>
<feature type="region of interest" description="Disordered" evidence="4">
    <location>
        <begin position="652"/>
        <end position="723"/>
    </location>
</feature>
<reference evidence="6 7" key="1">
    <citation type="submission" date="2023-08" db="EMBL/GenBank/DDBJ databases">
        <title>Annotated Genome Sequence of Vanrija albida AlHP1.</title>
        <authorList>
            <person name="Herzog R."/>
        </authorList>
    </citation>
    <scope>NUCLEOTIDE SEQUENCE [LARGE SCALE GENOMIC DNA]</scope>
    <source>
        <strain evidence="6 7">AlHP1</strain>
    </source>
</reference>
<comment type="caution">
    <text evidence="6">The sequence shown here is derived from an EMBL/GenBank/DDBJ whole genome shotgun (WGS) entry which is preliminary data.</text>
</comment>
<dbReference type="EMBL" id="JBBXJM010000003">
    <property type="protein sequence ID" value="KAL1409862.1"/>
    <property type="molecule type" value="Genomic_DNA"/>
</dbReference>
<dbReference type="SUPFAM" id="SSF55658">
    <property type="entry name" value="L9 N-domain-like"/>
    <property type="match status" value="1"/>
</dbReference>
<keyword evidence="7" id="KW-1185">Reference proteome</keyword>
<dbReference type="RefSeq" id="XP_069209806.1">
    <property type="nucleotide sequence ID" value="XM_069352388.1"/>
</dbReference>